<evidence type="ECO:0000256" key="6">
    <source>
        <dbReference type="ARBA" id="ARBA00022981"/>
    </source>
</evidence>
<dbReference type="PANTHER" id="PTHR11884:SF1">
    <property type="entry name" value="GOLGI APPARATUS PROTEIN 1"/>
    <property type="match status" value="1"/>
</dbReference>
<keyword evidence="8 12" id="KW-0472">Membrane</keyword>
<evidence type="ECO:0000256" key="5">
    <source>
        <dbReference type="ARBA" id="ARBA00022737"/>
    </source>
</evidence>
<accession>A0A4Z2FCQ7</accession>
<dbReference type="InterPro" id="IPR039728">
    <property type="entry name" value="GLG1"/>
</dbReference>
<protein>
    <recommendedName>
        <fullName evidence="2">Golgi apparatus protein 1</fullName>
    </recommendedName>
</protein>
<sequence length="198" mass="22781">MKTFLSLQVIECLKENKRQLTQRCHQRIFKLQEVEMVDPELDYQLMRVCKHMIRRFCTDSEGKNVLQCLKQNKNSELMDPKCKQMITKRQITQNTDYRLNPVLRKACKADIPKFCQPILNKATADSELEGQVISCLKLKYADQVAPAEGFSDLAMQVMTSPSKNYILTVIGGGVALLFVMGLICGRFTKRLTQELKDR</sequence>
<keyword evidence="7 12" id="KW-1133">Transmembrane helix</keyword>
<keyword evidence="14" id="KW-1185">Reference proteome</keyword>
<evidence type="ECO:0000256" key="4">
    <source>
        <dbReference type="ARBA" id="ARBA00022729"/>
    </source>
</evidence>
<evidence type="ECO:0000256" key="11">
    <source>
        <dbReference type="PROSITE-ProRule" id="PRU00622"/>
    </source>
</evidence>
<dbReference type="OrthoDB" id="2015434at2759"/>
<evidence type="ECO:0000256" key="10">
    <source>
        <dbReference type="ARBA" id="ARBA00024182"/>
    </source>
</evidence>
<keyword evidence="3 12" id="KW-0812">Transmembrane</keyword>
<organism evidence="13 14">
    <name type="scientific">Liparis tanakae</name>
    <name type="common">Tanaka's snailfish</name>
    <dbReference type="NCBI Taxonomy" id="230148"/>
    <lineage>
        <taxon>Eukaryota</taxon>
        <taxon>Metazoa</taxon>
        <taxon>Chordata</taxon>
        <taxon>Craniata</taxon>
        <taxon>Vertebrata</taxon>
        <taxon>Euteleostomi</taxon>
        <taxon>Actinopterygii</taxon>
        <taxon>Neopterygii</taxon>
        <taxon>Teleostei</taxon>
        <taxon>Neoteleostei</taxon>
        <taxon>Acanthomorphata</taxon>
        <taxon>Eupercaria</taxon>
        <taxon>Perciformes</taxon>
        <taxon>Cottioidei</taxon>
        <taxon>Cottales</taxon>
        <taxon>Liparidae</taxon>
        <taxon>Liparis</taxon>
    </lineage>
</organism>
<dbReference type="InterPro" id="IPR001893">
    <property type="entry name" value="Cys-rich_GLG1_repeat"/>
</dbReference>
<evidence type="ECO:0000313" key="14">
    <source>
        <dbReference type="Proteomes" id="UP000314294"/>
    </source>
</evidence>
<dbReference type="GO" id="GO:0000139">
    <property type="term" value="C:Golgi membrane"/>
    <property type="evidence" value="ECO:0007669"/>
    <property type="project" value="InterPro"/>
</dbReference>
<evidence type="ECO:0000256" key="8">
    <source>
        <dbReference type="ARBA" id="ARBA00023136"/>
    </source>
</evidence>
<evidence type="ECO:0000256" key="12">
    <source>
        <dbReference type="SAM" id="Phobius"/>
    </source>
</evidence>
<evidence type="ECO:0000256" key="2">
    <source>
        <dbReference type="ARBA" id="ARBA00018563"/>
    </source>
</evidence>
<evidence type="ECO:0000256" key="9">
    <source>
        <dbReference type="ARBA" id="ARBA00023180"/>
    </source>
</evidence>
<keyword evidence="5" id="KW-0677">Repeat</keyword>
<gene>
    <name evidence="13" type="primary">Glg1_1</name>
    <name evidence="13" type="ORF">EYF80_051097</name>
</gene>
<proteinExistence type="predicted"/>
<evidence type="ECO:0000256" key="3">
    <source>
        <dbReference type="ARBA" id="ARBA00022692"/>
    </source>
</evidence>
<reference evidence="13 14" key="1">
    <citation type="submission" date="2019-03" db="EMBL/GenBank/DDBJ databases">
        <title>First draft genome of Liparis tanakae, snailfish: a comprehensive survey of snailfish specific genes.</title>
        <authorList>
            <person name="Kim W."/>
            <person name="Song I."/>
            <person name="Jeong J.-H."/>
            <person name="Kim D."/>
            <person name="Kim S."/>
            <person name="Ryu S."/>
            <person name="Song J.Y."/>
            <person name="Lee S.K."/>
        </authorList>
    </citation>
    <scope>NUCLEOTIDE SEQUENCE [LARGE SCALE GENOMIC DNA]</scope>
    <source>
        <tissue evidence="13">Muscle</tissue>
    </source>
</reference>
<keyword evidence="9" id="KW-0325">Glycoprotein</keyword>
<dbReference type="InterPro" id="IPR017873">
    <property type="entry name" value="Cys-rich_GLG1_repeat_euk"/>
</dbReference>
<evidence type="ECO:0000256" key="1">
    <source>
        <dbReference type="ARBA" id="ARBA00004479"/>
    </source>
</evidence>
<dbReference type="Proteomes" id="UP000314294">
    <property type="component" value="Unassembled WGS sequence"/>
</dbReference>
<dbReference type="AlphaFoldDB" id="A0A4Z2FCQ7"/>
<keyword evidence="4" id="KW-0732">Signal</keyword>
<dbReference type="PANTHER" id="PTHR11884">
    <property type="entry name" value="SELECTIN LIGAND RELATED"/>
    <property type="match status" value="1"/>
</dbReference>
<dbReference type="Pfam" id="PF00839">
    <property type="entry name" value="Cys_rich_FGFR"/>
    <property type="match status" value="2"/>
</dbReference>
<dbReference type="PROSITE" id="PS51289">
    <property type="entry name" value="GLG1_C_RICH"/>
    <property type="match status" value="1"/>
</dbReference>
<dbReference type="GO" id="GO:0017134">
    <property type="term" value="F:fibroblast growth factor binding"/>
    <property type="evidence" value="ECO:0007669"/>
    <property type="project" value="TreeGrafter"/>
</dbReference>
<comment type="caution">
    <text evidence="13">The sequence shown here is derived from an EMBL/GenBank/DDBJ whole genome shotgun (WGS) entry which is preliminary data.</text>
</comment>
<evidence type="ECO:0000256" key="7">
    <source>
        <dbReference type="ARBA" id="ARBA00022989"/>
    </source>
</evidence>
<comment type="subcellular location">
    <subcellularLocation>
        <location evidence="10">Golgi outpost</location>
    </subcellularLocation>
    <subcellularLocation>
        <location evidence="1">Membrane</location>
        <topology evidence="1">Single-pass type I membrane protein</topology>
    </subcellularLocation>
</comment>
<feature type="transmembrane region" description="Helical" evidence="12">
    <location>
        <begin position="165"/>
        <end position="188"/>
    </location>
</feature>
<feature type="repeat" description="Cys-rich GLG1" evidence="11">
    <location>
        <begin position="19"/>
        <end position="77"/>
    </location>
</feature>
<keyword evidence="6" id="KW-0730">Sialic acid</keyword>
<name>A0A4Z2FCQ7_9TELE</name>
<evidence type="ECO:0000313" key="13">
    <source>
        <dbReference type="EMBL" id="TNN38741.1"/>
    </source>
</evidence>
<dbReference type="EMBL" id="SRLO01001343">
    <property type="protein sequence ID" value="TNN38741.1"/>
    <property type="molecule type" value="Genomic_DNA"/>
</dbReference>